<dbReference type="RefSeq" id="WP_189680924.1">
    <property type="nucleotide sequence ID" value="NZ_BNCJ01000008.1"/>
</dbReference>
<feature type="transmembrane region" description="Helical" evidence="6">
    <location>
        <begin position="150"/>
        <end position="175"/>
    </location>
</feature>
<feature type="transmembrane region" description="Helical" evidence="6">
    <location>
        <begin position="187"/>
        <end position="209"/>
    </location>
</feature>
<evidence type="ECO:0000256" key="1">
    <source>
        <dbReference type="ARBA" id="ARBA00004141"/>
    </source>
</evidence>
<dbReference type="SUPFAM" id="SSF103481">
    <property type="entry name" value="Multidrug resistance efflux transporter EmrE"/>
    <property type="match status" value="2"/>
</dbReference>
<feature type="transmembrane region" description="Helical" evidence="6">
    <location>
        <begin position="98"/>
        <end position="119"/>
    </location>
</feature>
<organism evidence="8 9">
    <name type="scientific">Seohaeicola zhoushanensis</name>
    <dbReference type="NCBI Taxonomy" id="1569283"/>
    <lineage>
        <taxon>Bacteria</taxon>
        <taxon>Pseudomonadati</taxon>
        <taxon>Pseudomonadota</taxon>
        <taxon>Alphaproteobacteria</taxon>
        <taxon>Rhodobacterales</taxon>
        <taxon>Roseobacteraceae</taxon>
        <taxon>Seohaeicola</taxon>
    </lineage>
</organism>
<gene>
    <name evidence="8" type="ORF">GCM10017056_30250</name>
</gene>
<dbReference type="Proteomes" id="UP000626220">
    <property type="component" value="Unassembled WGS sequence"/>
</dbReference>
<feature type="domain" description="EamA" evidence="7">
    <location>
        <begin position="154"/>
        <end position="289"/>
    </location>
</feature>
<keyword evidence="3 6" id="KW-0812">Transmembrane</keyword>
<evidence type="ECO:0000256" key="5">
    <source>
        <dbReference type="ARBA" id="ARBA00023136"/>
    </source>
</evidence>
<reference evidence="8" key="1">
    <citation type="journal article" date="2014" name="Int. J. Syst. Evol. Microbiol.">
        <title>Complete genome sequence of Corynebacterium casei LMG S-19264T (=DSM 44701T), isolated from a smear-ripened cheese.</title>
        <authorList>
            <consortium name="US DOE Joint Genome Institute (JGI-PGF)"/>
            <person name="Walter F."/>
            <person name="Albersmeier A."/>
            <person name="Kalinowski J."/>
            <person name="Ruckert C."/>
        </authorList>
    </citation>
    <scope>NUCLEOTIDE SEQUENCE</scope>
    <source>
        <strain evidence="8">KCTC 42650</strain>
    </source>
</reference>
<comment type="subcellular location">
    <subcellularLocation>
        <location evidence="1">Membrane</location>
        <topology evidence="1">Multi-pass membrane protein</topology>
    </subcellularLocation>
</comment>
<evidence type="ECO:0000256" key="3">
    <source>
        <dbReference type="ARBA" id="ARBA00022692"/>
    </source>
</evidence>
<feature type="transmembrane region" description="Helical" evidence="6">
    <location>
        <begin position="246"/>
        <end position="266"/>
    </location>
</feature>
<evidence type="ECO:0000259" key="7">
    <source>
        <dbReference type="Pfam" id="PF00892"/>
    </source>
</evidence>
<evidence type="ECO:0000256" key="6">
    <source>
        <dbReference type="SAM" id="Phobius"/>
    </source>
</evidence>
<reference evidence="8" key="2">
    <citation type="submission" date="2020-09" db="EMBL/GenBank/DDBJ databases">
        <authorList>
            <person name="Sun Q."/>
            <person name="Kim S."/>
        </authorList>
    </citation>
    <scope>NUCLEOTIDE SEQUENCE</scope>
    <source>
        <strain evidence="8">KCTC 42650</strain>
    </source>
</reference>
<feature type="transmembrane region" description="Helical" evidence="6">
    <location>
        <begin position="272"/>
        <end position="289"/>
    </location>
</feature>
<keyword evidence="5 6" id="KW-0472">Membrane</keyword>
<evidence type="ECO:0000256" key="2">
    <source>
        <dbReference type="ARBA" id="ARBA00007362"/>
    </source>
</evidence>
<dbReference type="InterPro" id="IPR050638">
    <property type="entry name" value="AA-Vitamin_Transporters"/>
</dbReference>
<feature type="transmembrane region" description="Helical" evidence="6">
    <location>
        <begin position="7"/>
        <end position="27"/>
    </location>
</feature>
<keyword evidence="9" id="KW-1185">Reference proteome</keyword>
<feature type="transmembrane region" description="Helical" evidence="6">
    <location>
        <begin position="215"/>
        <end position="239"/>
    </location>
</feature>
<dbReference type="Pfam" id="PF00892">
    <property type="entry name" value="EamA"/>
    <property type="match status" value="2"/>
</dbReference>
<dbReference type="PANTHER" id="PTHR32322:SF2">
    <property type="entry name" value="EAMA DOMAIN-CONTAINING PROTEIN"/>
    <property type="match status" value="1"/>
</dbReference>
<dbReference type="AlphaFoldDB" id="A0A8J3GZR5"/>
<dbReference type="InterPro" id="IPR037185">
    <property type="entry name" value="EmrE-like"/>
</dbReference>
<dbReference type="GO" id="GO:0016020">
    <property type="term" value="C:membrane"/>
    <property type="evidence" value="ECO:0007669"/>
    <property type="project" value="UniProtKB-SubCell"/>
</dbReference>
<name>A0A8J3GZR5_9RHOB</name>
<feature type="domain" description="EamA" evidence="7">
    <location>
        <begin position="10"/>
        <end position="142"/>
    </location>
</feature>
<proteinExistence type="inferred from homology"/>
<evidence type="ECO:0000313" key="8">
    <source>
        <dbReference type="EMBL" id="GHF56585.1"/>
    </source>
</evidence>
<dbReference type="EMBL" id="BNCJ01000008">
    <property type="protein sequence ID" value="GHF56585.1"/>
    <property type="molecule type" value="Genomic_DNA"/>
</dbReference>
<comment type="similarity">
    <text evidence="2">Belongs to the EamA transporter family.</text>
</comment>
<evidence type="ECO:0000256" key="4">
    <source>
        <dbReference type="ARBA" id="ARBA00022989"/>
    </source>
</evidence>
<dbReference type="InterPro" id="IPR000620">
    <property type="entry name" value="EamA_dom"/>
</dbReference>
<keyword evidence="4 6" id="KW-1133">Transmembrane helix</keyword>
<feature type="transmembrane region" description="Helical" evidence="6">
    <location>
        <begin position="71"/>
        <end position="92"/>
    </location>
</feature>
<accession>A0A8J3GZR5</accession>
<feature type="transmembrane region" description="Helical" evidence="6">
    <location>
        <begin position="39"/>
        <end position="59"/>
    </location>
</feature>
<dbReference type="PANTHER" id="PTHR32322">
    <property type="entry name" value="INNER MEMBRANE TRANSPORTER"/>
    <property type="match status" value="1"/>
</dbReference>
<protein>
    <submittedName>
        <fullName evidence="8">Multidrug DMT transporter permease</fullName>
    </submittedName>
</protein>
<comment type="caution">
    <text evidence="8">The sequence shown here is derived from an EMBL/GenBank/DDBJ whole genome shotgun (WGS) entry which is preliminary data.</text>
</comment>
<evidence type="ECO:0000313" key="9">
    <source>
        <dbReference type="Proteomes" id="UP000626220"/>
    </source>
</evidence>
<feature type="transmembrane region" description="Helical" evidence="6">
    <location>
        <begin position="126"/>
        <end position="144"/>
    </location>
</feature>
<sequence>MTERRAIDGFGATALIGFSFLMSLNQVVIKLTTEGMAPVAQAGVRSVAAVGVLLLWIWLRRARLTLAPGAMVWGIVSGLFFAAEFFCIFIALDLTTVSRASIILYSMPVWLALAGHFLLPGERLSVVRAVGLALALLGVVIAMGDRSNGTASLLGDVLALCGALFWAGIALLVRVTPLSQTPPVTQLMFQVAISGPLLLLAAPMFGPMIREFEPIHVGMLAFQAIGIASLGFLGWFWLLTIYRASSVASFAFLSPVLSVLLGWALLGEHIGPLIWVALALVAVGIFLINRR</sequence>